<feature type="region of interest" description="Disordered" evidence="5">
    <location>
        <begin position="385"/>
        <end position="405"/>
    </location>
</feature>
<dbReference type="InterPro" id="IPR058627">
    <property type="entry name" value="MdtA-like_C"/>
</dbReference>
<dbReference type="Gene3D" id="2.40.420.20">
    <property type="match status" value="1"/>
</dbReference>
<dbReference type="Pfam" id="PF25954">
    <property type="entry name" value="Beta-barrel_RND_2"/>
    <property type="match status" value="1"/>
</dbReference>
<dbReference type="PANTHER" id="PTHR30469:SF33">
    <property type="entry name" value="SLR1207 PROTEIN"/>
    <property type="match status" value="1"/>
</dbReference>
<dbReference type="InterPro" id="IPR058625">
    <property type="entry name" value="MdtA-like_BSH"/>
</dbReference>
<reference evidence="9 10" key="1">
    <citation type="submission" date="2019-02" db="EMBL/GenBank/DDBJ databases">
        <title>Genomic Encyclopedia of Type Strains, Phase IV (KMG-IV): sequencing the most valuable type-strain genomes for metagenomic binning, comparative biology and taxonomic classification.</title>
        <authorList>
            <person name="Goeker M."/>
        </authorList>
    </citation>
    <scope>NUCLEOTIDE SEQUENCE [LARGE SCALE GENOMIC DNA]</scope>
    <source>
        <strain evidence="9 10">DSM 10617</strain>
    </source>
</reference>
<name>A0A4Q7LR10_9BURK</name>
<dbReference type="GO" id="GO:1990281">
    <property type="term" value="C:efflux pump complex"/>
    <property type="evidence" value="ECO:0007669"/>
    <property type="project" value="TreeGrafter"/>
</dbReference>
<evidence type="ECO:0000259" key="6">
    <source>
        <dbReference type="Pfam" id="PF25917"/>
    </source>
</evidence>
<dbReference type="NCBIfam" id="TIGR01730">
    <property type="entry name" value="RND_mfp"/>
    <property type="match status" value="1"/>
</dbReference>
<dbReference type="Gene3D" id="2.40.30.170">
    <property type="match status" value="1"/>
</dbReference>
<gene>
    <name evidence="9" type="ORF">EV685_1386</name>
</gene>
<dbReference type="GO" id="GO:0015562">
    <property type="term" value="F:efflux transmembrane transporter activity"/>
    <property type="evidence" value="ECO:0007669"/>
    <property type="project" value="TreeGrafter"/>
</dbReference>
<dbReference type="Pfam" id="PF25967">
    <property type="entry name" value="RND-MFP_C"/>
    <property type="match status" value="1"/>
</dbReference>
<dbReference type="EMBL" id="SGWV01000008">
    <property type="protein sequence ID" value="RZS56831.1"/>
    <property type="molecule type" value="Genomic_DNA"/>
</dbReference>
<evidence type="ECO:0000256" key="2">
    <source>
        <dbReference type="ARBA" id="ARBA00009477"/>
    </source>
</evidence>
<comment type="caution">
    <text evidence="9">The sequence shown here is derived from an EMBL/GenBank/DDBJ whole genome shotgun (WGS) entry which is preliminary data.</text>
</comment>
<dbReference type="GO" id="GO:1990961">
    <property type="term" value="P:xenobiotic detoxification by transmembrane export across the plasma membrane"/>
    <property type="evidence" value="ECO:0007669"/>
    <property type="project" value="InterPro"/>
</dbReference>
<sequence>MTPILMTRLRLLARPVQRPLLLGLAVAGLAVAILGWPGRSVSKSSVADGVVAQSVLRADLVDEIAALGTLQPLRSVEVGTQISGQLRRLHVQLGQTVPAQALLAELDPTLLQARVDASRAGLRHLQAQWLDRSVQAELAMQQWQRNRSLIRAEAVSEELLQASSAAARSSAAQVQALAAQIAQAEANLGADEASLRATRIHAPMAGTVVAINAREGQTLVANQQAPVIVRIADLGRMTVWAQVTEADVPHIRLGMPVSFSTLGEPHRRWQGQVRQVLPMPESVNNVVLYQVLFDVDNPDGALRPQMSAQVSFVRQHAEGALVVPRSALQGGTGEAQAPSKVQVLHDDGRLEARTVQLGVVTRSRVQVVAGLAEGERVVTAGGAAGAARDGADRKAAKPAQTTTATTAFKRF</sequence>
<keyword evidence="3" id="KW-0813">Transport</keyword>
<evidence type="ECO:0000256" key="4">
    <source>
        <dbReference type="ARBA" id="ARBA00023054"/>
    </source>
</evidence>
<evidence type="ECO:0000256" key="3">
    <source>
        <dbReference type="ARBA" id="ARBA00022448"/>
    </source>
</evidence>
<feature type="domain" description="Multidrug resistance protein MdtA-like barrel-sandwich hybrid" evidence="6">
    <location>
        <begin position="74"/>
        <end position="229"/>
    </location>
</feature>
<dbReference type="InterPro" id="IPR030190">
    <property type="entry name" value="MacA_alpha-hairpin_sf"/>
</dbReference>
<protein>
    <submittedName>
        <fullName evidence="9">Macrolide-specific efflux system membrane fusion protein</fullName>
    </submittedName>
</protein>
<dbReference type="Pfam" id="PF25917">
    <property type="entry name" value="BSH_RND"/>
    <property type="match status" value="1"/>
</dbReference>
<feature type="domain" description="CusB-like beta-barrel" evidence="7">
    <location>
        <begin position="239"/>
        <end position="315"/>
    </location>
</feature>
<organism evidence="9 10">
    <name type="scientific">Sphaerotilus mobilis</name>
    <dbReference type="NCBI Taxonomy" id="47994"/>
    <lineage>
        <taxon>Bacteria</taxon>
        <taxon>Pseudomonadati</taxon>
        <taxon>Pseudomonadota</taxon>
        <taxon>Betaproteobacteria</taxon>
        <taxon>Burkholderiales</taxon>
        <taxon>Sphaerotilaceae</taxon>
        <taxon>Sphaerotilus</taxon>
    </lineage>
</organism>
<keyword evidence="10" id="KW-1185">Reference proteome</keyword>
<dbReference type="Gene3D" id="2.40.50.100">
    <property type="match status" value="1"/>
</dbReference>
<evidence type="ECO:0000259" key="8">
    <source>
        <dbReference type="Pfam" id="PF25967"/>
    </source>
</evidence>
<dbReference type="InterPro" id="IPR006143">
    <property type="entry name" value="RND_pump_MFP"/>
</dbReference>
<evidence type="ECO:0000259" key="7">
    <source>
        <dbReference type="Pfam" id="PF25954"/>
    </source>
</evidence>
<dbReference type="GO" id="GO:1990195">
    <property type="term" value="C:macrolide transmembrane transporter complex"/>
    <property type="evidence" value="ECO:0007669"/>
    <property type="project" value="InterPro"/>
</dbReference>
<keyword evidence="4" id="KW-0175">Coiled coil</keyword>
<dbReference type="InterPro" id="IPR058792">
    <property type="entry name" value="Beta-barrel_RND_2"/>
</dbReference>
<accession>A0A4Q7LR10</accession>
<evidence type="ECO:0000313" key="10">
    <source>
        <dbReference type="Proteomes" id="UP000293433"/>
    </source>
</evidence>
<evidence type="ECO:0000313" key="9">
    <source>
        <dbReference type="EMBL" id="RZS56831.1"/>
    </source>
</evidence>
<dbReference type="Gene3D" id="6.10.140.1990">
    <property type="match status" value="1"/>
</dbReference>
<comment type="similarity">
    <text evidence="2">Belongs to the membrane fusion protein (MFP) (TC 8.A.1) family.</text>
</comment>
<dbReference type="Proteomes" id="UP000293433">
    <property type="component" value="Unassembled WGS sequence"/>
</dbReference>
<comment type="subcellular location">
    <subcellularLocation>
        <location evidence="1">Cell envelope</location>
    </subcellularLocation>
</comment>
<evidence type="ECO:0000256" key="5">
    <source>
        <dbReference type="SAM" id="MobiDB-lite"/>
    </source>
</evidence>
<dbReference type="RefSeq" id="WP_207224777.1">
    <property type="nucleotide sequence ID" value="NZ_SGWV01000008.1"/>
</dbReference>
<dbReference type="PANTHER" id="PTHR30469">
    <property type="entry name" value="MULTIDRUG RESISTANCE PROTEIN MDTA"/>
    <property type="match status" value="1"/>
</dbReference>
<dbReference type="SUPFAM" id="SSF111369">
    <property type="entry name" value="HlyD-like secretion proteins"/>
    <property type="match status" value="1"/>
</dbReference>
<feature type="domain" description="Multidrug resistance protein MdtA-like C-terminal permuted SH3" evidence="8">
    <location>
        <begin position="320"/>
        <end position="382"/>
    </location>
</feature>
<proteinExistence type="inferred from homology"/>
<dbReference type="GO" id="GO:0019898">
    <property type="term" value="C:extrinsic component of membrane"/>
    <property type="evidence" value="ECO:0007669"/>
    <property type="project" value="InterPro"/>
</dbReference>
<evidence type="ECO:0000256" key="1">
    <source>
        <dbReference type="ARBA" id="ARBA00004196"/>
    </source>
</evidence>
<dbReference type="AlphaFoldDB" id="A0A4Q7LR10"/>
<dbReference type="GO" id="GO:0030313">
    <property type="term" value="C:cell envelope"/>
    <property type="evidence" value="ECO:0007669"/>
    <property type="project" value="UniProtKB-SubCell"/>
</dbReference>